<evidence type="ECO:0000313" key="3">
    <source>
        <dbReference type="EnsemblProtists" id="EKX31484"/>
    </source>
</evidence>
<name>L1I6H4_GUITC</name>
<dbReference type="EMBL" id="JH993273">
    <property type="protein sequence ID" value="EKX31484.1"/>
    <property type="molecule type" value="Genomic_DNA"/>
</dbReference>
<dbReference type="KEGG" id="gtt:GUITHDRAFT_156567"/>
<reference evidence="2 4" key="1">
    <citation type="journal article" date="2012" name="Nature">
        <title>Algal genomes reveal evolutionary mosaicism and the fate of nucleomorphs.</title>
        <authorList>
            <consortium name="DOE Joint Genome Institute"/>
            <person name="Curtis B.A."/>
            <person name="Tanifuji G."/>
            <person name="Burki F."/>
            <person name="Gruber A."/>
            <person name="Irimia M."/>
            <person name="Maruyama S."/>
            <person name="Arias M.C."/>
            <person name="Ball S.G."/>
            <person name="Gile G.H."/>
            <person name="Hirakawa Y."/>
            <person name="Hopkins J.F."/>
            <person name="Kuo A."/>
            <person name="Rensing S.A."/>
            <person name="Schmutz J."/>
            <person name="Symeonidi A."/>
            <person name="Elias M."/>
            <person name="Eveleigh R.J."/>
            <person name="Herman E.K."/>
            <person name="Klute M.J."/>
            <person name="Nakayama T."/>
            <person name="Obornik M."/>
            <person name="Reyes-Prieto A."/>
            <person name="Armbrust E.V."/>
            <person name="Aves S.J."/>
            <person name="Beiko R.G."/>
            <person name="Coutinho P."/>
            <person name="Dacks J.B."/>
            <person name="Durnford D.G."/>
            <person name="Fast N.M."/>
            <person name="Green B.R."/>
            <person name="Grisdale C.J."/>
            <person name="Hempel F."/>
            <person name="Henrissat B."/>
            <person name="Hoppner M.P."/>
            <person name="Ishida K."/>
            <person name="Kim E."/>
            <person name="Koreny L."/>
            <person name="Kroth P.G."/>
            <person name="Liu Y."/>
            <person name="Malik S.B."/>
            <person name="Maier U.G."/>
            <person name="McRose D."/>
            <person name="Mock T."/>
            <person name="Neilson J.A."/>
            <person name="Onodera N.T."/>
            <person name="Poole A.M."/>
            <person name="Pritham E.J."/>
            <person name="Richards T.A."/>
            <person name="Rocap G."/>
            <person name="Roy S.W."/>
            <person name="Sarai C."/>
            <person name="Schaack S."/>
            <person name="Shirato S."/>
            <person name="Slamovits C.H."/>
            <person name="Spencer D.F."/>
            <person name="Suzuki S."/>
            <person name="Worden A.Z."/>
            <person name="Zauner S."/>
            <person name="Barry K."/>
            <person name="Bell C."/>
            <person name="Bharti A.K."/>
            <person name="Crow J.A."/>
            <person name="Grimwood J."/>
            <person name="Kramer R."/>
            <person name="Lindquist E."/>
            <person name="Lucas S."/>
            <person name="Salamov A."/>
            <person name="McFadden G.I."/>
            <person name="Lane C.E."/>
            <person name="Keeling P.J."/>
            <person name="Gray M.W."/>
            <person name="Grigoriev I.V."/>
            <person name="Archibald J.M."/>
        </authorList>
    </citation>
    <scope>NUCLEOTIDE SEQUENCE</scope>
    <source>
        <strain evidence="2 4">CCMP2712</strain>
    </source>
</reference>
<dbReference type="Proteomes" id="UP000011087">
    <property type="component" value="Unassembled WGS sequence"/>
</dbReference>
<gene>
    <name evidence="2" type="ORF">GUITHDRAFT_156567</name>
</gene>
<dbReference type="PaxDb" id="55529-EKX31484"/>
<dbReference type="RefSeq" id="XP_005818464.1">
    <property type="nucleotide sequence ID" value="XM_005818407.1"/>
</dbReference>
<keyword evidence="1" id="KW-0472">Membrane</keyword>
<evidence type="ECO:0000313" key="2">
    <source>
        <dbReference type="EMBL" id="EKX31484.1"/>
    </source>
</evidence>
<dbReference type="GeneID" id="17288207"/>
<dbReference type="EnsemblProtists" id="EKX31484">
    <property type="protein sequence ID" value="EKX31484"/>
    <property type="gene ID" value="GUITHDRAFT_156567"/>
</dbReference>
<keyword evidence="4" id="KW-1185">Reference proteome</keyword>
<evidence type="ECO:0000256" key="1">
    <source>
        <dbReference type="SAM" id="Phobius"/>
    </source>
</evidence>
<accession>L1I6H4</accession>
<dbReference type="HOGENOM" id="CLU_1630178_0_0_1"/>
<reference evidence="4" key="2">
    <citation type="submission" date="2012-11" db="EMBL/GenBank/DDBJ databases">
        <authorList>
            <person name="Kuo A."/>
            <person name="Curtis B.A."/>
            <person name="Tanifuji G."/>
            <person name="Burki F."/>
            <person name="Gruber A."/>
            <person name="Irimia M."/>
            <person name="Maruyama S."/>
            <person name="Arias M.C."/>
            <person name="Ball S.G."/>
            <person name="Gile G.H."/>
            <person name="Hirakawa Y."/>
            <person name="Hopkins J.F."/>
            <person name="Rensing S.A."/>
            <person name="Schmutz J."/>
            <person name="Symeonidi A."/>
            <person name="Elias M."/>
            <person name="Eveleigh R.J."/>
            <person name="Herman E.K."/>
            <person name="Klute M.J."/>
            <person name="Nakayama T."/>
            <person name="Obornik M."/>
            <person name="Reyes-Prieto A."/>
            <person name="Armbrust E.V."/>
            <person name="Aves S.J."/>
            <person name="Beiko R.G."/>
            <person name="Coutinho P."/>
            <person name="Dacks J.B."/>
            <person name="Durnford D.G."/>
            <person name="Fast N.M."/>
            <person name="Green B.R."/>
            <person name="Grisdale C."/>
            <person name="Hempe F."/>
            <person name="Henrissat B."/>
            <person name="Hoppner M.P."/>
            <person name="Ishida K.-I."/>
            <person name="Kim E."/>
            <person name="Koreny L."/>
            <person name="Kroth P.G."/>
            <person name="Liu Y."/>
            <person name="Malik S.-B."/>
            <person name="Maier U.G."/>
            <person name="McRose D."/>
            <person name="Mock T."/>
            <person name="Neilson J.A."/>
            <person name="Onodera N.T."/>
            <person name="Poole A.M."/>
            <person name="Pritham E.J."/>
            <person name="Richards T.A."/>
            <person name="Rocap G."/>
            <person name="Roy S.W."/>
            <person name="Sarai C."/>
            <person name="Schaack S."/>
            <person name="Shirato S."/>
            <person name="Slamovits C.H."/>
            <person name="Spencer D.F."/>
            <person name="Suzuki S."/>
            <person name="Worden A.Z."/>
            <person name="Zauner S."/>
            <person name="Barry K."/>
            <person name="Bell C."/>
            <person name="Bharti A.K."/>
            <person name="Crow J.A."/>
            <person name="Grimwood J."/>
            <person name="Kramer R."/>
            <person name="Lindquist E."/>
            <person name="Lucas S."/>
            <person name="Salamov A."/>
            <person name="McFadden G.I."/>
            <person name="Lane C.E."/>
            <person name="Keeling P.J."/>
            <person name="Gray M.W."/>
            <person name="Grigoriev I.V."/>
            <person name="Archibald J.M."/>
        </authorList>
    </citation>
    <scope>NUCLEOTIDE SEQUENCE</scope>
    <source>
        <strain evidence="4">CCMP2712</strain>
    </source>
</reference>
<keyword evidence="1" id="KW-1133">Transmembrane helix</keyword>
<proteinExistence type="predicted"/>
<evidence type="ECO:0000313" key="4">
    <source>
        <dbReference type="Proteomes" id="UP000011087"/>
    </source>
</evidence>
<reference evidence="3" key="3">
    <citation type="submission" date="2016-03" db="UniProtKB">
        <authorList>
            <consortium name="EnsemblProtists"/>
        </authorList>
    </citation>
    <scope>IDENTIFICATION</scope>
</reference>
<protein>
    <submittedName>
        <fullName evidence="2 3">Uncharacterized protein</fullName>
    </submittedName>
</protein>
<organism evidence="2">
    <name type="scientific">Guillardia theta (strain CCMP2712)</name>
    <name type="common">Cryptophyte</name>
    <dbReference type="NCBI Taxonomy" id="905079"/>
    <lineage>
        <taxon>Eukaryota</taxon>
        <taxon>Cryptophyceae</taxon>
        <taxon>Pyrenomonadales</taxon>
        <taxon>Geminigeraceae</taxon>
        <taxon>Guillardia</taxon>
    </lineage>
</organism>
<dbReference type="AlphaFoldDB" id="L1I6H4"/>
<sequence length="163" mass="18444">MTCVLAWILPAVAAILESIVAIFLLVWWRPNLPSLKRTIRRPNETIRPSLAPEIRLPNEVGKKVFHAWSVVIHGHGPMFPIRVTLPKDAAYNAHKNFMGLREQVILSQAKEHCRHCSHKSGGLFSGTCKHKAEGPNKDLIPPRGRGSWKKSWAFKWKFGLNEA</sequence>
<feature type="transmembrane region" description="Helical" evidence="1">
    <location>
        <begin position="6"/>
        <end position="28"/>
    </location>
</feature>
<keyword evidence="1" id="KW-0812">Transmembrane</keyword>